<evidence type="ECO:0000256" key="5">
    <source>
        <dbReference type="PROSITE-ProRule" id="PRU00520"/>
    </source>
</evidence>
<dbReference type="InterPro" id="IPR036046">
    <property type="entry name" value="Acylphosphatase-like_dom_sf"/>
</dbReference>
<feature type="active site" evidence="5">
    <location>
        <position position="36"/>
    </location>
</feature>
<evidence type="ECO:0000256" key="4">
    <source>
        <dbReference type="ARBA" id="ARBA00047645"/>
    </source>
</evidence>
<evidence type="ECO:0000313" key="10">
    <source>
        <dbReference type="Proteomes" id="UP001501645"/>
    </source>
</evidence>
<sequence length="91" mass="9820">MKRVHVVARGVVQGVGFRWSTARQAERRDVAGWVRNVGSDRVEAELEGSDTAVDAVVAWMHSGPVGSRVDGLEVDDADPQGDSTFEVRASI</sequence>
<evidence type="ECO:0000256" key="2">
    <source>
        <dbReference type="ARBA" id="ARBA00012150"/>
    </source>
</evidence>
<accession>A0ABP9A5N6</accession>
<dbReference type="EMBL" id="BAABKO010000003">
    <property type="protein sequence ID" value="GAA4774251.1"/>
    <property type="molecule type" value="Genomic_DNA"/>
</dbReference>
<evidence type="ECO:0000256" key="3">
    <source>
        <dbReference type="ARBA" id="ARBA00015991"/>
    </source>
</evidence>
<dbReference type="RefSeq" id="WP_345438346.1">
    <property type="nucleotide sequence ID" value="NZ_BAABKO010000003.1"/>
</dbReference>
<proteinExistence type="inferred from homology"/>
<protein>
    <recommendedName>
        <fullName evidence="3 5">acylphosphatase</fullName>
        <ecNumber evidence="2 5">3.6.1.7</ecNumber>
    </recommendedName>
</protein>
<dbReference type="EC" id="3.6.1.7" evidence="2 5"/>
<organism evidence="9 10">
    <name type="scientific">Microbacterium gilvum</name>
    <dbReference type="NCBI Taxonomy" id="1336204"/>
    <lineage>
        <taxon>Bacteria</taxon>
        <taxon>Bacillati</taxon>
        <taxon>Actinomycetota</taxon>
        <taxon>Actinomycetes</taxon>
        <taxon>Micrococcales</taxon>
        <taxon>Microbacteriaceae</taxon>
        <taxon>Microbacterium</taxon>
    </lineage>
</organism>
<evidence type="ECO:0000256" key="6">
    <source>
        <dbReference type="RuleBase" id="RU004168"/>
    </source>
</evidence>
<feature type="region of interest" description="Disordered" evidence="7">
    <location>
        <begin position="68"/>
        <end position="91"/>
    </location>
</feature>
<keyword evidence="10" id="KW-1185">Reference proteome</keyword>
<evidence type="ECO:0000256" key="1">
    <source>
        <dbReference type="ARBA" id="ARBA00005614"/>
    </source>
</evidence>
<evidence type="ECO:0000259" key="8">
    <source>
        <dbReference type="PROSITE" id="PS51160"/>
    </source>
</evidence>
<feature type="active site" evidence="5">
    <location>
        <position position="18"/>
    </location>
</feature>
<dbReference type="PANTHER" id="PTHR47268:SF4">
    <property type="entry name" value="ACYLPHOSPHATASE"/>
    <property type="match status" value="1"/>
</dbReference>
<comment type="catalytic activity">
    <reaction evidence="4 5">
        <text>an acyl phosphate + H2O = a carboxylate + phosphate + H(+)</text>
        <dbReference type="Rhea" id="RHEA:14965"/>
        <dbReference type="ChEBI" id="CHEBI:15377"/>
        <dbReference type="ChEBI" id="CHEBI:15378"/>
        <dbReference type="ChEBI" id="CHEBI:29067"/>
        <dbReference type="ChEBI" id="CHEBI:43474"/>
        <dbReference type="ChEBI" id="CHEBI:59918"/>
        <dbReference type="EC" id="3.6.1.7"/>
    </reaction>
</comment>
<comment type="similarity">
    <text evidence="1 6">Belongs to the acylphosphatase family.</text>
</comment>
<name>A0ABP9A5N6_9MICO</name>
<dbReference type="SUPFAM" id="SSF54975">
    <property type="entry name" value="Acylphosphatase/BLUF domain-like"/>
    <property type="match status" value="1"/>
</dbReference>
<dbReference type="PANTHER" id="PTHR47268">
    <property type="entry name" value="ACYLPHOSPHATASE"/>
    <property type="match status" value="1"/>
</dbReference>
<dbReference type="Pfam" id="PF00708">
    <property type="entry name" value="Acylphosphatase"/>
    <property type="match status" value="1"/>
</dbReference>
<dbReference type="PROSITE" id="PS51160">
    <property type="entry name" value="ACYLPHOSPHATASE_3"/>
    <property type="match status" value="1"/>
</dbReference>
<dbReference type="Proteomes" id="UP001501645">
    <property type="component" value="Unassembled WGS sequence"/>
</dbReference>
<feature type="domain" description="Acylphosphatase-like" evidence="8">
    <location>
        <begin position="3"/>
        <end position="89"/>
    </location>
</feature>
<dbReference type="InterPro" id="IPR001792">
    <property type="entry name" value="Acylphosphatase-like_dom"/>
</dbReference>
<evidence type="ECO:0000256" key="7">
    <source>
        <dbReference type="SAM" id="MobiDB-lite"/>
    </source>
</evidence>
<reference evidence="10" key="1">
    <citation type="journal article" date="2019" name="Int. J. Syst. Evol. Microbiol.">
        <title>The Global Catalogue of Microorganisms (GCM) 10K type strain sequencing project: providing services to taxonomists for standard genome sequencing and annotation.</title>
        <authorList>
            <consortium name="The Broad Institute Genomics Platform"/>
            <consortium name="The Broad Institute Genome Sequencing Center for Infectious Disease"/>
            <person name="Wu L."/>
            <person name="Ma J."/>
        </authorList>
    </citation>
    <scope>NUCLEOTIDE SEQUENCE [LARGE SCALE GENOMIC DNA]</scope>
    <source>
        <strain evidence="10">JCM 18537</strain>
    </source>
</reference>
<evidence type="ECO:0000313" key="9">
    <source>
        <dbReference type="EMBL" id="GAA4774251.1"/>
    </source>
</evidence>
<dbReference type="Gene3D" id="3.30.70.100">
    <property type="match status" value="1"/>
</dbReference>
<gene>
    <name evidence="9" type="ORF">GCM10023351_18310</name>
</gene>
<keyword evidence="5" id="KW-0378">Hydrolase</keyword>
<comment type="caution">
    <text evidence="9">The sequence shown here is derived from an EMBL/GenBank/DDBJ whole genome shotgun (WGS) entry which is preliminary data.</text>
</comment>
<dbReference type="InterPro" id="IPR020456">
    <property type="entry name" value="Acylphosphatase"/>
</dbReference>